<dbReference type="InterPro" id="IPR004358">
    <property type="entry name" value="Sig_transdc_His_kin-like_C"/>
</dbReference>
<evidence type="ECO:0000256" key="11">
    <source>
        <dbReference type="ARBA" id="ARBA00023136"/>
    </source>
</evidence>
<dbReference type="GO" id="GO:0030295">
    <property type="term" value="F:protein kinase activator activity"/>
    <property type="evidence" value="ECO:0007669"/>
    <property type="project" value="TreeGrafter"/>
</dbReference>
<dbReference type="GO" id="GO:0005524">
    <property type="term" value="F:ATP binding"/>
    <property type="evidence" value="ECO:0007669"/>
    <property type="project" value="UniProtKB-KW"/>
</dbReference>
<dbReference type="GO" id="GO:0000156">
    <property type="term" value="F:phosphorelay response regulator activity"/>
    <property type="evidence" value="ECO:0007669"/>
    <property type="project" value="TreeGrafter"/>
</dbReference>
<keyword evidence="4" id="KW-1003">Cell membrane</keyword>
<comment type="caution">
    <text evidence="13">The sequence shown here is derived from an EMBL/GenBank/DDBJ whole genome shotgun (WGS) entry which is preliminary data.</text>
</comment>
<dbReference type="FunFam" id="3.30.565.10:FF:000023">
    <property type="entry name" value="PAS domain-containing sensor histidine kinase"/>
    <property type="match status" value="1"/>
</dbReference>
<keyword evidence="7" id="KW-0547">Nucleotide-binding</keyword>
<dbReference type="InterPro" id="IPR036890">
    <property type="entry name" value="HATPase_C_sf"/>
</dbReference>
<dbReference type="Pfam" id="PF02518">
    <property type="entry name" value="HATPase_c"/>
    <property type="match status" value="1"/>
</dbReference>
<gene>
    <name evidence="13" type="ORF">LCGC14_1983170</name>
</gene>
<name>A0A0F9F871_9ZZZZ</name>
<accession>A0A0F9F871</accession>
<dbReference type="PANTHER" id="PTHR42878">
    <property type="entry name" value="TWO-COMPONENT HISTIDINE KINASE"/>
    <property type="match status" value="1"/>
</dbReference>
<dbReference type="AlphaFoldDB" id="A0A0F9F871"/>
<dbReference type="CDD" id="cd00075">
    <property type="entry name" value="HATPase"/>
    <property type="match status" value="1"/>
</dbReference>
<dbReference type="InterPro" id="IPR050351">
    <property type="entry name" value="BphY/WalK/GraS-like"/>
</dbReference>
<evidence type="ECO:0000256" key="10">
    <source>
        <dbReference type="ARBA" id="ARBA00023012"/>
    </source>
</evidence>
<protein>
    <recommendedName>
        <fullName evidence="3">histidine kinase</fullName>
        <ecNumber evidence="3">2.7.13.3</ecNumber>
    </recommendedName>
</protein>
<dbReference type="PRINTS" id="PR00344">
    <property type="entry name" value="BCTRLSENSOR"/>
</dbReference>
<evidence type="ECO:0000256" key="4">
    <source>
        <dbReference type="ARBA" id="ARBA00022475"/>
    </source>
</evidence>
<comment type="catalytic activity">
    <reaction evidence="1">
        <text>ATP + protein L-histidine = ADP + protein N-phospho-L-histidine.</text>
        <dbReference type="EC" id="2.7.13.3"/>
    </reaction>
</comment>
<dbReference type="EMBL" id="LAZR01022232">
    <property type="protein sequence ID" value="KKL82594.1"/>
    <property type="molecule type" value="Genomic_DNA"/>
</dbReference>
<dbReference type="SUPFAM" id="SSF55874">
    <property type="entry name" value="ATPase domain of HSP90 chaperone/DNA topoisomerase II/histidine kinase"/>
    <property type="match status" value="1"/>
</dbReference>
<dbReference type="EC" id="2.7.13.3" evidence="3"/>
<keyword evidence="8" id="KW-0418">Kinase</keyword>
<dbReference type="PROSITE" id="PS50109">
    <property type="entry name" value="HIS_KIN"/>
    <property type="match status" value="1"/>
</dbReference>
<evidence type="ECO:0000256" key="8">
    <source>
        <dbReference type="ARBA" id="ARBA00022777"/>
    </source>
</evidence>
<dbReference type="GO" id="GO:0004673">
    <property type="term" value="F:protein histidine kinase activity"/>
    <property type="evidence" value="ECO:0007669"/>
    <property type="project" value="UniProtKB-EC"/>
</dbReference>
<dbReference type="PANTHER" id="PTHR42878:SF13">
    <property type="entry name" value="HISTIDINE KINASE"/>
    <property type="match status" value="1"/>
</dbReference>
<evidence type="ECO:0000256" key="5">
    <source>
        <dbReference type="ARBA" id="ARBA00022553"/>
    </source>
</evidence>
<dbReference type="Gene3D" id="3.30.565.10">
    <property type="entry name" value="Histidine kinase-like ATPase, C-terminal domain"/>
    <property type="match status" value="1"/>
</dbReference>
<evidence type="ECO:0000256" key="6">
    <source>
        <dbReference type="ARBA" id="ARBA00022679"/>
    </source>
</evidence>
<keyword evidence="10" id="KW-0902">Two-component regulatory system</keyword>
<dbReference type="SMART" id="SM00387">
    <property type="entry name" value="HATPase_c"/>
    <property type="match status" value="1"/>
</dbReference>
<evidence type="ECO:0000256" key="7">
    <source>
        <dbReference type="ARBA" id="ARBA00022741"/>
    </source>
</evidence>
<evidence type="ECO:0000313" key="13">
    <source>
        <dbReference type="EMBL" id="KKL82594.1"/>
    </source>
</evidence>
<keyword evidence="9" id="KW-0067">ATP-binding</keyword>
<keyword evidence="5" id="KW-0597">Phosphoprotein</keyword>
<evidence type="ECO:0000256" key="9">
    <source>
        <dbReference type="ARBA" id="ARBA00022840"/>
    </source>
</evidence>
<feature type="non-terminal residue" evidence="13">
    <location>
        <position position="1"/>
    </location>
</feature>
<organism evidence="13">
    <name type="scientific">marine sediment metagenome</name>
    <dbReference type="NCBI Taxonomy" id="412755"/>
    <lineage>
        <taxon>unclassified sequences</taxon>
        <taxon>metagenomes</taxon>
        <taxon>ecological metagenomes</taxon>
    </lineage>
</organism>
<reference evidence="13" key="1">
    <citation type="journal article" date="2015" name="Nature">
        <title>Complex archaea that bridge the gap between prokaryotes and eukaryotes.</title>
        <authorList>
            <person name="Spang A."/>
            <person name="Saw J.H."/>
            <person name="Jorgensen S.L."/>
            <person name="Zaremba-Niedzwiedzka K."/>
            <person name="Martijn J."/>
            <person name="Lind A.E."/>
            <person name="van Eijk R."/>
            <person name="Schleper C."/>
            <person name="Guy L."/>
            <person name="Ettema T.J."/>
        </authorList>
    </citation>
    <scope>NUCLEOTIDE SEQUENCE</scope>
</reference>
<dbReference type="GO" id="GO:0007234">
    <property type="term" value="P:osmosensory signaling via phosphorelay pathway"/>
    <property type="evidence" value="ECO:0007669"/>
    <property type="project" value="TreeGrafter"/>
</dbReference>
<dbReference type="InterPro" id="IPR005467">
    <property type="entry name" value="His_kinase_dom"/>
</dbReference>
<evidence type="ECO:0000256" key="1">
    <source>
        <dbReference type="ARBA" id="ARBA00000085"/>
    </source>
</evidence>
<dbReference type="InterPro" id="IPR003594">
    <property type="entry name" value="HATPase_dom"/>
</dbReference>
<evidence type="ECO:0000259" key="12">
    <source>
        <dbReference type="PROSITE" id="PS50109"/>
    </source>
</evidence>
<proteinExistence type="predicted"/>
<keyword evidence="6" id="KW-0808">Transferase</keyword>
<sequence>ISRIIGDESKRLGYQVEKVLQMAIFDQGRIRLKRKKTDINDLVQTVVTNFDLQVKSREGSISGKYNAENAVLEVDPVHFTNVVSNLVDNAIKYSKEAPDITIETLDRNGQLVIKVSDKGIGIKKEYQRRIFEKFYRVPTGNVHNVKGFGLGLSYVKKIVEEHRGMVDLTSEFNKGTEFEISIPVNSK</sequence>
<evidence type="ECO:0000256" key="3">
    <source>
        <dbReference type="ARBA" id="ARBA00012438"/>
    </source>
</evidence>
<comment type="subcellular location">
    <subcellularLocation>
        <location evidence="2">Cell membrane</location>
    </subcellularLocation>
</comment>
<keyword evidence="11" id="KW-0472">Membrane</keyword>
<dbReference type="GO" id="GO:0005886">
    <property type="term" value="C:plasma membrane"/>
    <property type="evidence" value="ECO:0007669"/>
    <property type="project" value="UniProtKB-SubCell"/>
</dbReference>
<evidence type="ECO:0000256" key="2">
    <source>
        <dbReference type="ARBA" id="ARBA00004236"/>
    </source>
</evidence>
<feature type="domain" description="Histidine kinase" evidence="12">
    <location>
        <begin position="1"/>
        <end position="186"/>
    </location>
</feature>